<dbReference type="RefSeq" id="WP_083029372.1">
    <property type="nucleotide sequence ID" value="NZ_AP022618.1"/>
</dbReference>
<keyword evidence="2" id="KW-1185">Reference proteome</keyword>
<dbReference type="EMBL" id="MVHS01000005">
    <property type="protein sequence ID" value="ORA73103.1"/>
    <property type="molecule type" value="Genomic_DNA"/>
</dbReference>
<comment type="caution">
    <text evidence="1">The sequence shown here is derived from an EMBL/GenBank/DDBJ whole genome shotgun (WGS) entry which is preliminary data.</text>
</comment>
<sequence length="78" mass="7980">MKLRGKGALLMAGLMVTTLMSAPSAVARPTCTEAGGVTRCETNGSVSIKAVPQTRAPNAGMGMIGGIGGMRRGMIWGW</sequence>
<dbReference type="Proteomes" id="UP000192801">
    <property type="component" value="Unassembled WGS sequence"/>
</dbReference>
<evidence type="ECO:0000313" key="2">
    <source>
        <dbReference type="Proteomes" id="UP000192801"/>
    </source>
</evidence>
<reference evidence="1 2" key="1">
    <citation type="submission" date="2016-12" db="EMBL/GenBank/DDBJ databases">
        <title>The new phylogeny of genus Mycobacterium.</title>
        <authorList>
            <person name="Tortoli E."/>
            <person name="Trovato A."/>
            <person name="Cirillo D.M."/>
        </authorList>
    </citation>
    <scope>NUCLEOTIDE SEQUENCE [LARGE SCALE GENOMIC DNA]</scope>
    <source>
        <strain evidence="1 2">DSM 45130</strain>
    </source>
</reference>
<organism evidence="1 2">
    <name type="scientific">Mycolicibacterium insubricum</name>
    <dbReference type="NCBI Taxonomy" id="444597"/>
    <lineage>
        <taxon>Bacteria</taxon>
        <taxon>Bacillati</taxon>
        <taxon>Actinomycetota</taxon>
        <taxon>Actinomycetes</taxon>
        <taxon>Mycobacteriales</taxon>
        <taxon>Mycobacteriaceae</taxon>
        <taxon>Mycolicibacterium</taxon>
    </lineage>
</organism>
<dbReference type="AlphaFoldDB" id="A0A1X0DL18"/>
<evidence type="ECO:0000313" key="1">
    <source>
        <dbReference type="EMBL" id="ORA73103.1"/>
    </source>
</evidence>
<gene>
    <name evidence="1" type="ORF">BST26_03475</name>
</gene>
<dbReference type="STRING" id="444597.BST26_03475"/>
<dbReference type="OrthoDB" id="4736782at2"/>
<accession>A0A1X0DL18</accession>
<protein>
    <submittedName>
        <fullName evidence="1">Uncharacterized protein</fullName>
    </submittedName>
</protein>
<name>A0A1X0DL18_9MYCO</name>
<proteinExistence type="predicted"/>